<dbReference type="Gene3D" id="1.10.260.40">
    <property type="entry name" value="lambda repressor-like DNA-binding domains"/>
    <property type="match status" value="1"/>
</dbReference>
<reference evidence="3 4" key="2">
    <citation type="journal article" date="2016" name="Genome Announc.">
        <title>Draft Genome Sequence of Erythromycin- and Oxytetracycline-Sensitive Nocardia seriolae Strain U-1 (NBRC 110359).</title>
        <authorList>
            <person name="Imajoh M."/>
            <person name="Sukeda M."/>
            <person name="Shimizu M."/>
            <person name="Yamane J."/>
            <person name="Ohnishi K."/>
            <person name="Oshima S."/>
        </authorList>
    </citation>
    <scope>NUCLEOTIDE SEQUENCE [LARGE SCALE GENOMIC DNA]</scope>
    <source>
        <strain evidence="3 4">U-1</strain>
    </source>
</reference>
<evidence type="ECO:0000313" key="2">
    <source>
        <dbReference type="EMBL" id="APA95383.1"/>
    </source>
</evidence>
<organism evidence="3 4">
    <name type="scientific">Nocardia seriolae</name>
    <dbReference type="NCBI Taxonomy" id="37332"/>
    <lineage>
        <taxon>Bacteria</taxon>
        <taxon>Bacillati</taxon>
        <taxon>Actinomycetota</taxon>
        <taxon>Actinomycetes</taxon>
        <taxon>Mycobacteriales</taxon>
        <taxon>Nocardiaceae</taxon>
        <taxon>Nocardia</taxon>
    </lineage>
</organism>
<dbReference type="SUPFAM" id="SSF47413">
    <property type="entry name" value="lambda repressor-like DNA-binding domains"/>
    <property type="match status" value="1"/>
</dbReference>
<reference evidence="4" key="1">
    <citation type="submission" date="2015-07" db="EMBL/GenBank/DDBJ databases">
        <title>Nocardia seriolae U-1 whole genome shotgun sequence.</title>
        <authorList>
            <person name="Imajoh M."/>
            <person name="Fukumoto Y."/>
            <person name="Sukeda M."/>
            <person name="Yamane J."/>
            <person name="Yamasaki K."/>
            <person name="Shimizu M."/>
            <person name="Ohnishi K."/>
            <person name="Oshima S."/>
        </authorList>
    </citation>
    <scope>NUCLEOTIDE SEQUENCE [LARGE SCALE GENOMIC DNA]</scope>
    <source>
        <strain evidence="4">U-1</strain>
    </source>
</reference>
<evidence type="ECO:0000313" key="5">
    <source>
        <dbReference type="Proteomes" id="UP000180166"/>
    </source>
</evidence>
<name>A0ABC9YN45_9NOCA</name>
<gene>
    <name evidence="2" type="ORF">NS506_01310</name>
    <name evidence="3" type="ORF">NSK11_contig00010-0096</name>
</gene>
<dbReference type="EMBL" id="CP017839">
    <property type="protein sequence ID" value="APA95383.1"/>
    <property type="molecule type" value="Genomic_DNA"/>
</dbReference>
<evidence type="ECO:0000313" key="3">
    <source>
        <dbReference type="EMBL" id="GAP26845.1"/>
    </source>
</evidence>
<dbReference type="InterPro" id="IPR010982">
    <property type="entry name" value="Lambda_DNA-bd_dom_sf"/>
</dbReference>
<evidence type="ECO:0000313" key="4">
    <source>
        <dbReference type="Proteomes" id="UP000037179"/>
    </source>
</evidence>
<dbReference type="AlphaFoldDB" id="A0ABC9YN45"/>
<reference evidence="2 5" key="3">
    <citation type="submission" date="2016-10" db="EMBL/GenBank/DDBJ databases">
        <title>Genome sequence of Nocardia seriolae strain EM150506, isolated from Anguila japonica.</title>
        <authorList>
            <person name="Han H.-J."/>
        </authorList>
    </citation>
    <scope>NUCLEOTIDE SEQUENCE [LARGE SCALE GENOMIC DNA]</scope>
    <source>
        <strain evidence="2 5">EM150506</strain>
    </source>
</reference>
<dbReference type="SMART" id="SM00530">
    <property type="entry name" value="HTH_XRE"/>
    <property type="match status" value="1"/>
</dbReference>
<keyword evidence="4" id="KW-1185">Reference proteome</keyword>
<feature type="domain" description="HTH cro/C1-type" evidence="1">
    <location>
        <begin position="22"/>
        <end position="76"/>
    </location>
</feature>
<evidence type="ECO:0000259" key="1">
    <source>
        <dbReference type="PROSITE" id="PS50943"/>
    </source>
</evidence>
<dbReference type="EMBL" id="BBYQ01000010">
    <property type="protein sequence ID" value="GAP26845.1"/>
    <property type="molecule type" value="Genomic_DNA"/>
</dbReference>
<dbReference type="Proteomes" id="UP000037179">
    <property type="component" value="Unassembled WGS sequence"/>
</dbReference>
<proteinExistence type="predicted"/>
<sequence>MVSLVFSPESEGRKGISLGAYLERERLRQHMTQRGVAAALHMSTSGYEKIENGQRIPHPGTLNALARLFEMPLIRRRVLWSIATGDDLAVSAAAGGPEFDRIWNTPCPREVLLDDTALMRDPDTGAVTEYQIDVLRWVFPHRDVELFSLTPRYPDPATADPDTSDIVLW</sequence>
<dbReference type="KEGG" id="nsr:NS506_01310"/>
<dbReference type="CDD" id="cd00093">
    <property type="entry name" value="HTH_XRE"/>
    <property type="match status" value="1"/>
</dbReference>
<dbReference type="Pfam" id="PF13560">
    <property type="entry name" value="HTH_31"/>
    <property type="match status" value="1"/>
</dbReference>
<dbReference type="Proteomes" id="UP000180166">
    <property type="component" value="Chromosome"/>
</dbReference>
<dbReference type="InterPro" id="IPR001387">
    <property type="entry name" value="Cro/C1-type_HTH"/>
</dbReference>
<accession>A0ABC9YN45</accession>
<protein>
    <recommendedName>
        <fullName evidence="1">HTH cro/C1-type domain-containing protein</fullName>
    </recommendedName>
</protein>
<dbReference type="PROSITE" id="PS50943">
    <property type="entry name" value="HTH_CROC1"/>
    <property type="match status" value="1"/>
</dbReference>